<evidence type="ECO:0000313" key="2">
    <source>
        <dbReference type="Proteomes" id="UP001371456"/>
    </source>
</evidence>
<evidence type="ECO:0000313" key="1">
    <source>
        <dbReference type="EMBL" id="KAK6786328.1"/>
    </source>
</evidence>
<dbReference type="AlphaFoldDB" id="A0AAN8YED6"/>
<name>A0AAN8YED6_SOLBU</name>
<sequence length="111" mass="12252">MFISVLLYCGMANYYFQIDKFTSKDTTTISTKINLTEIDITKHGLQKRLTLLLHSLDGEANNYNQVGFARVGGGGIPSLPVCDPLPSSHGQELAPNGRFMVFMTSPRETLP</sequence>
<comment type="caution">
    <text evidence="1">The sequence shown here is derived from an EMBL/GenBank/DDBJ whole genome shotgun (WGS) entry which is preliminary data.</text>
</comment>
<keyword evidence="2" id="KW-1185">Reference proteome</keyword>
<proteinExistence type="predicted"/>
<dbReference type="EMBL" id="JBANQN010000006">
    <property type="protein sequence ID" value="KAK6786328.1"/>
    <property type="molecule type" value="Genomic_DNA"/>
</dbReference>
<dbReference type="Proteomes" id="UP001371456">
    <property type="component" value="Unassembled WGS sequence"/>
</dbReference>
<protein>
    <submittedName>
        <fullName evidence="1">Uncharacterized protein</fullName>
    </submittedName>
</protein>
<organism evidence="1 2">
    <name type="scientific">Solanum bulbocastanum</name>
    <name type="common">Wild potato</name>
    <dbReference type="NCBI Taxonomy" id="147425"/>
    <lineage>
        <taxon>Eukaryota</taxon>
        <taxon>Viridiplantae</taxon>
        <taxon>Streptophyta</taxon>
        <taxon>Embryophyta</taxon>
        <taxon>Tracheophyta</taxon>
        <taxon>Spermatophyta</taxon>
        <taxon>Magnoliopsida</taxon>
        <taxon>eudicotyledons</taxon>
        <taxon>Gunneridae</taxon>
        <taxon>Pentapetalae</taxon>
        <taxon>asterids</taxon>
        <taxon>lamiids</taxon>
        <taxon>Solanales</taxon>
        <taxon>Solanaceae</taxon>
        <taxon>Solanoideae</taxon>
        <taxon>Solaneae</taxon>
        <taxon>Solanum</taxon>
    </lineage>
</organism>
<reference evidence="1 2" key="1">
    <citation type="submission" date="2024-02" db="EMBL/GenBank/DDBJ databases">
        <title>de novo genome assembly of Solanum bulbocastanum strain 11H21.</title>
        <authorList>
            <person name="Hosaka A.J."/>
        </authorList>
    </citation>
    <scope>NUCLEOTIDE SEQUENCE [LARGE SCALE GENOMIC DNA]</scope>
    <source>
        <tissue evidence="1">Young leaves</tissue>
    </source>
</reference>
<gene>
    <name evidence="1" type="ORF">RDI58_014853</name>
</gene>
<accession>A0AAN8YED6</accession>